<dbReference type="AlphaFoldDB" id="A0A0A2M764"/>
<gene>
    <name evidence="1" type="ORF">Q765_00905</name>
</gene>
<dbReference type="OrthoDB" id="8418771at2"/>
<proteinExistence type="predicted"/>
<protein>
    <recommendedName>
        <fullName evidence="3">Phosphoribosylpyrophosphate synthetase</fullName>
    </recommendedName>
</protein>
<dbReference type="EMBL" id="JRLX01000001">
    <property type="protein sequence ID" value="KGO88497.1"/>
    <property type="molecule type" value="Genomic_DNA"/>
</dbReference>
<comment type="caution">
    <text evidence="1">The sequence shown here is derived from an EMBL/GenBank/DDBJ whole genome shotgun (WGS) entry which is preliminary data.</text>
</comment>
<keyword evidence="2" id="KW-1185">Reference proteome</keyword>
<dbReference type="STRING" id="1121895.GCA_000378485_00387"/>
<dbReference type="eggNOG" id="COG2207">
    <property type="taxonomic scope" value="Bacteria"/>
</dbReference>
<reference evidence="1 2" key="1">
    <citation type="submission" date="2013-09" db="EMBL/GenBank/DDBJ databases">
        <authorList>
            <person name="Zeng Z."/>
            <person name="Chen C."/>
        </authorList>
    </citation>
    <scope>NUCLEOTIDE SEQUENCE [LARGE SCALE GENOMIC DNA]</scope>
    <source>
        <strain evidence="1 2">WB 3.3-2</strain>
    </source>
</reference>
<organism evidence="1 2">
    <name type="scientific">Flavobacterium rivuli WB 3.3-2 = DSM 21788</name>
    <dbReference type="NCBI Taxonomy" id="1121895"/>
    <lineage>
        <taxon>Bacteria</taxon>
        <taxon>Pseudomonadati</taxon>
        <taxon>Bacteroidota</taxon>
        <taxon>Flavobacteriia</taxon>
        <taxon>Flavobacteriales</taxon>
        <taxon>Flavobacteriaceae</taxon>
        <taxon>Flavobacterium</taxon>
    </lineage>
</organism>
<evidence type="ECO:0008006" key="3">
    <source>
        <dbReference type="Google" id="ProtNLM"/>
    </source>
</evidence>
<sequence length="104" mass="11823">MEIVYHYATVLKAITDLREKGYTEDFNLTDNSITFNTGSFGEDEFEISDVYFYEGESDPDEKATVYGIESKFGHKGVLVTGNDAFPESVSRKIVDKLLVHRKDK</sequence>
<dbReference type="Proteomes" id="UP000030152">
    <property type="component" value="Unassembled WGS sequence"/>
</dbReference>
<accession>A0A0A2M764</accession>
<dbReference type="RefSeq" id="WP_020211509.1">
    <property type="nucleotide sequence ID" value="NZ_JRLX01000001.1"/>
</dbReference>
<name>A0A0A2M764_9FLAO</name>
<evidence type="ECO:0000313" key="1">
    <source>
        <dbReference type="EMBL" id="KGO88497.1"/>
    </source>
</evidence>
<evidence type="ECO:0000313" key="2">
    <source>
        <dbReference type="Proteomes" id="UP000030152"/>
    </source>
</evidence>